<dbReference type="RefSeq" id="YP_009790807.1">
    <property type="nucleotide sequence ID" value="NC_047832.1"/>
</dbReference>
<organism evidence="1 2">
    <name type="scientific">Pasteurella phage PHB01</name>
    <dbReference type="NCBI Taxonomy" id="2006930"/>
    <lineage>
        <taxon>Viruses</taxon>
        <taxon>Duplodnaviria</taxon>
        <taxon>Heunggongvirae</taxon>
        <taxon>Uroviricota</taxon>
        <taxon>Caudoviricetes</taxon>
        <taxon>Autographivirales</taxon>
        <taxon>Autotranscriptaviridae</taxon>
        <taxon>Studiervirinae</taxon>
        <taxon>Wuhanvirus</taxon>
        <taxon>Wuhanvirus PHB01</taxon>
    </lineage>
</organism>
<dbReference type="GeneID" id="54980972"/>
<dbReference type="Proteomes" id="UP000222865">
    <property type="component" value="Segment"/>
</dbReference>
<name>A0A218M4G2_9CAUD</name>
<evidence type="ECO:0000313" key="1">
    <source>
        <dbReference type="EMBL" id="ASD51035.1"/>
    </source>
</evidence>
<keyword evidence="2" id="KW-1185">Reference proteome</keyword>
<reference evidence="1 2" key="1">
    <citation type="submission" date="2017-05" db="EMBL/GenBank/DDBJ databases">
        <title>Complete genome sequence of novel T7-like phage PHB01 against Capsular type D Pasteurella multocida.</title>
        <authorList>
            <person name="Chen Y."/>
            <person name="Sun E."/>
            <person name="Yang L."/>
            <person name="Song J."/>
            <person name="Wu B."/>
        </authorList>
    </citation>
    <scope>NUCLEOTIDE SEQUENCE [LARGE SCALE GENOMIC DNA]</scope>
</reference>
<dbReference type="KEGG" id="vg:54980972"/>
<sequence length="84" mass="9769">MEKKDNKPWNLDITIKFSLVYPENTFDIANLISDEEAKKLLIECIKTYIAPPQFLHNLEIEMIDPTVCENKTTKKTKGKVKDNE</sequence>
<evidence type="ECO:0000313" key="2">
    <source>
        <dbReference type="Proteomes" id="UP000222865"/>
    </source>
</evidence>
<proteinExistence type="predicted"/>
<protein>
    <submittedName>
        <fullName evidence="1">Uncharacterized protein</fullName>
    </submittedName>
</protein>
<dbReference type="EMBL" id="MF166859">
    <property type="protein sequence ID" value="ASD51035.1"/>
    <property type="molecule type" value="Genomic_DNA"/>
</dbReference>
<accession>A0A218M4G2</accession>